<evidence type="ECO:0000256" key="6">
    <source>
        <dbReference type="SAM" id="MobiDB-lite"/>
    </source>
</evidence>
<dbReference type="EMBL" id="AQGS01001233">
    <property type="protein sequence ID" value="EPS35171.1"/>
    <property type="molecule type" value="Genomic_DNA"/>
</dbReference>
<dbReference type="HOGENOM" id="CLU_042292_0_0_1"/>
<dbReference type="InterPro" id="IPR052337">
    <property type="entry name" value="SAT4-like"/>
</dbReference>
<gene>
    <name evidence="9" type="ORF">H072_11599</name>
</gene>
<evidence type="ECO:0000256" key="3">
    <source>
        <dbReference type="ARBA" id="ARBA00022989"/>
    </source>
</evidence>
<dbReference type="GO" id="GO:0016020">
    <property type="term" value="C:membrane"/>
    <property type="evidence" value="ECO:0007669"/>
    <property type="project" value="UniProtKB-SubCell"/>
</dbReference>
<comment type="subcellular location">
    <subcellularLocation>
        <location evidence="1">Membrane</location>
        <topology evidence="1">Multi-pass membrane protein</topology>
    </subcellularLocation>
</comment>
<feature type="transmembrane region" description="Helical" evidence="7">
    <location>
        <begin position="91"/>
        <end position="113"/>
    </location>
</feature>
<keyword evidence="4 7" id="KW-0472">Membrane</keyword>
<keyword evidence="3 7" id="KW-1133">Transmembrane helix</keyword>
<feature type="domain" description="Rhodopsin" evidence="8">
    <location>
        <begin position="66"/>
        <end position="311"/>
    </location>
</feature>
<dbReference type="STRING" id="1284197.S8A1Y0"/>
<evidence type="ECO:0000256" key="2">
    <source>
        <dbReference type="ARBA" id="ARBA00022692"/>
    </source>
</evidence>
<dbReference type="AlphaFoldDB" id="S8A1Y0"/>
<protein>
    <recommendedName>
        <fullName evidence="8">Rhodopsin domain-containing protein</fullName>
    </recommendedName>
</protein>
<comment type="similarity">
    <text evidence="5">Belongs to the SAT4 family.</text>
</comment>
<evidence type="ECO:0000256" key="1">
    <source>
        <dbReference type="ARBA" id="ARBA00004141"/>
    </source>
</evidence>
<organism evidence="9 10">
    <name type="scientific">Dactylellina haptotyla (strain CBS 200.50)</name>
    <name type="common">Nematode-trapping fungus</name>
    <name type="synonym">Monacrosporium haptotylum</name>
    <dbReference type="NCBI Taxonomy" id="1284197"/>
    <lineage>
        <taxon>Eukaryota</taxon>
        <taxon>Fungi</taxon>
        <taxon>Dikarya</taxon>
        <taxon>Ascomycota</taxon>
        <taxon>Pezizomycotina</taxon>
        <taxon>Orbiliomycetes</taxon>
        <taxon>Orbiliales</taxon>
        <taxon>Orbiliaceae</taxon>
        <taxon>Dactylellina</taxon>
    </lineage>
</organism>
<comment type="caution">
    <text evidence="9">The sequence shown here is derived from an EMBL/GenBank/DDBJ whole genome shotgun (WGS) entry which is preliminary data.</text>
</comment>
<feature type="compositionally biased region" description="Basic and acidic residues" evidence="6">
    <location>
        <begin position="407"/>
        <end position="423"/>
    </location>
</feature>
<feature type="transmembrane region" description="Helical" evidence="7">
    <location>
        <begin position="284"/>
        <end position="307"/>
    </location>
</feature>
<feature type="transmembrane region" description="Helical" evidence="7">
    <location>
        <begin position="47"/>
        <end position="70"/>
    </location>
</feature>
<feature type="region of interest" description="Disordered" evidence="6">
    <location>
        <begin position="407"/>
        <end position="474"/>
    </location>
</feature>
<dbReference type="OrthoDB" id="5393606at2759"/>
<reference evidence="10" key="2">
    <citation type="submission" date="2013-04" db="EMBL/GenBank/DDBJ databases">
        <title>Genomic mechanisms accounting for the adaptation to parasitism in nematode-trapping fungi.</title>
        <authorList>
            <person name="Ahren D.G."/>
        </authorList>
    </citation>
    <scope>NUCLEOTIDE SEQUENCE [LARGE SCALE GENOMIC DNA]</scope>
    <source>
        <strain evidence="10">CBS 200.50</strain>
    </source>
</reference>
<feature type="transmembrane region" description="Helical" evidence="7">
    <location>
        <begin position="249"/>
        <end position="272"/>
    </location>
</feature>
<keyword evidence="2 7" id="KW-0812">Transmembrane</keyword>
<sequence length="474" mass="53753">MLPPPHPQTDEDRAYILSLVPVFRQWPDNFEFPLVTIPGYKPPSNTLYAVIISFIVGLTAMSVVSLRLWVRFKERSTMGMDDIVMIPTFMLYMAFTINNTYAVFATGFGYHLYDLSRQDIKSNLVVTYLHVIFSFGALHLCRISIQHLLLRLTPPQYSTRRRWYLYILISFSYAFVIGAVLTQVFQCGLPISRNFDLRTALDGTCVSLHSTTVYGIFMTGHILLDALTLFPPIFVLYELPMPKKKKNNLIFLLVLGVITMILSAIKPFYFYARMVKSFDITWNSVVVGFVGIMELSLAITIASLPALNRHIVKFWNKWSSSSSMNGEARAPSFVARFGAIKFHRRPSGAQARRPVKNFLSFTMSTTTGTTTLNQDMDTKRDSYLELRDVKDQDTLRLQTVSTLNDIERDAPESPLTSRRDNFTGDRIAGAIEEGDERDGVSPKSSPQPSIAPITEPKKARLGSIWSFRSNRSNE</sequence>
<reference evidence="9 10" key="1">
    <citation type="journal article" date="2013" name="PLoS Genet.">
        <title>Genomic mechanisms accounting for the adaptation to parasitism in nematode-trapping fungi.</title>
        <authorList>
            <person name="Meerupati T."/>
            <person name="Andersson K.M."/>
            <person name="Friman E."/>
            <person name="Kumar D."/>
            <person name="Tunlid A."/>
            <person name="Ahren D."/>
        </authorList>
    </citation>
    <scope>NUCLEOTIDE SEQUENCE [LARGE SCALE GENOMIC DNA]</scope>
    <source>
        <strain evidence="9 10">CBS 200.50</strain>
    </source>
</reference>
<evidence type="ECO:0000256" key="4">
    <source>
        <dbReference type="ARBA" id="ARBA00023136"/>
    </source>
</evidence>
<dbReference type="InterPro" id="IPR049326">
    <property type="entry name" value="Rhodopsin_dom_fungi"/>
</dbReference>
<proteinExistence type="inferred from homology"/>
<evidence type="ECO:0000313" key="10">
    <source>
        <dbReference type="Proteomes" id="UP000015100"/>
    </source>
</evidence>
<feature type="transmembrane region" description="Helical" evidence="7">
    <location>
        <begin position="163"/>
        <end position="185"/>
    </location>
</feature>
<name>S8A1Y0_DACHA</name>
<dbReference type="Proteomes" id="UP000015100">
    <property type="component" value="Unassembled WGS sequence"/>
</dbReference>
<accession>S8A1Y0</accession>
<evidence type="ECO:0000256" key="7">
    <source>
        <dbReference type="SAM" id="Phobius"/>
    </source>
</evidence>
<dbReference type="Pfam" id="PF20684">
    <property type="entry name" value="Fung_rhodopsin"/>
    <property type="match status" value="1"/>
</dbReference>
<dbReference type="OMA" id="CRISIQH"/>
<dbReference type="PANTHER" id="PTHR33048">
    <property type="entry name" value="PTH11-LIKE INTEGRAL MEMBRANE PROTEIN (AFU_ORTHOLOGUE AFUA_5G11245)"/>
    <property type="match status" value="1"/>
</dbReference>
<evidence type="ECO:0000259" key="8">
    <source>
        <dbReference type="Pfam" id="PF20684"/>
    </source>
</evidence>
<evidence type="ECO:0000313" key="9">
    <source>
        <dbReference type="EMBL" id="EPS35171.1"/>
    </source>
</evidence>
<feature type="transmembrane region" description="Helical" evidence="7">
    <location>
        <begin position="216"/>
        <end position="237"/>
    </location>
</feature>
<feature type="transmembrane region" description="Helical" evidence="7">
    <location>
        <begin position="125"/>
        <end position="143"/>
    </location>
</feature>
<keyword evidence="10" id="KW-1185">Reference proteome</keyword>
<evidence type="ECO:0000256" key="5">
    <source>
        <dbReference type="ARBA" id="ARBA00038359"/>
    </source>
</evidence>
<dbReference type="PANTHER" id="PTHR33048:SF160">
    <property type="entry name" value="SAT4 FAMILY MEMBRANE PROTEIN"/>
    <property type="match status" value="1"/>
</dbReference>